<name>B0MXA9_9BACT</name>
<comment type="caution">
    <text evidence="1">The sequence shown here is derived from an EMBL/GenBank/DDBJ whole genome shotgun (WGS) entry which is preliminary data.</text>
</comment>
<dbReference type="AlphaFoldDB" id="B0MXA9"/>
<reference evidence="1" key="2">
    <citation type="submission" date="2013-09" db="EMBL/GenBank/DDBJ databases">
        <title>Draft genome sequence of Alistipes putredinis (DSM 17216).</title>
        <authorList>
            <person name="Sudarsanam P."/>
            <person name="Ley R."/>
            <person name="Guruge J."/>
            <person name="Turnbaugh P.J."/>
            <person name="Mahowald M."/>
            <person name="Liep D."/>
            <person name="Gordon J."/>
        </authorList>
    </citation>
    <scope>NUCLEOTIDE SEQUENCE</scope>
    <source>
        <strain evidence="1">DSM 17216</strain>
    </source>
</reference>
<reference evidence="1" key="1">
    <citation type="submission" date="2007-10" db="EMBL/GenBank/DDBJ databases">
        <authorList>
            <person name="Fulton L."/>
            <person name="Clifton S."/>
            <person name="Fulton B."/>
            <person name="Xu J."/>
            <person name="Minx P."/>
            <person name="Pepin K.H."/>
            <person name="Johnson M."/>
            <person name="Thiruvilangam P."/>
            <person name="Bhonagiri V."/>
            <person name="Nash W.E."/>
            <person name="Mardis E.R."/>
            <person name="Wilson R.K."/>
        </authorList>
    </citation>
    <scope>NUCLEOTIDE SEQUENCE [LARGE SCALE GENOMIC DNA]</scope>
    <source>
        <strain evidence="1">DSM 17216</strain>
    </source>
</reference>
<evidence type="ECO:0000313" key="2">
    <source>
        <dbReference type="Proteomes" id="UP000005819"/>
    </source>
</evidence>
<dbReference type="HOGENOM" id="CLU_2949969_0_0_10"/>
<sequence length="59" mass="6784">MIYELSSDGYRLGLFPSEAEAIHHAAYLPKGCYKIREWAIDGEFMIFDTAVNSEREINN</sequence>
<gene>
    <name evidence="1" type="ORF">ALIPUT_01648</name>
</gene>
<dbReference type="EMBL" id="ABFK02000020">
    <property type="protein sequence ID" value="EDS02129.1"/>
    <property type="molecule type" value="Genomic_DNA"/>
</dbReference>
<organism evidence="1 2">
    <name type="scientific">Alistipes putredinis DSM 17216</name>
    <dbReference type="NCBI Taxonomy" id="445970"/>
    <lineage>
        <taxon>Bacteria</taxon>
        <taxon>Pseudomonadati</taxon>
        <taxon>Bacteroidota</taxon>
        <taxon>Bacteroidia</taxon>
        <taxon>Bacteroidales</taxon>
        <taxon>Rikenellaceae</taxon>
        <taxon>Alistipes</taxon>
    </lineage>
</organism>
<keyword evidence="2" id="KW-1185">Reference proteome</keyword>
<proteinExistence type="predicted"/>
<dbReference type="GeneID" id="73802254"/>
<dbReference type="OrthoDB" id="1004011at2"/>
<accession>B0MXA9</accession>
<dbReference type="Proteomes" id="UP000005819">
    <property type="component" value="Unassembled WGS sequence"/>
</dbReference>
<evidence type="ECO:0000313" key="1">
    <source>
        <dbReference type="EMBL" id="EDS02129.1"/>
    </source>
</evidence>
<protein>
    <submittedName>
        <fullName evidence="1">Uncharacterized protein</fullName>
    </submittedName>
</protein>
<dbReference type="RefSeq" id="WP_004327681.1">
    <property type="nucleotide sequence ID" value="NZ_DS499577.1"/>
</dbReference>